<evidence type="ECO:0000313" key="1">
    <source>
        <dbReference type="EMBL" id="KAI0063535.1"/>
    </source>
</evidence>
<protein>
    <submittedName>
        <fullName evidence="1">Pex24p-domain-containing protein</fullName>
    </submittedName>
</protein>
<organism evidence="1 2">
    <name type="scientific">Artomyces pyxidatus</name>
    <dbReference type="NCBI Taxonomy" id="48021"/>
    <lineage>
        <taxon>Eukaryota</taxon>
        <taxon>Fungi</taxon>
        <taxon>Dikarya</taxon>
        <taxon>Basidiomycota</taxon>
        <taxon>Agaricomycotina</taxon>
        <taxon>Agaricomycetes</taxon>
        <taxon>Russulales</taxon>
        <taxon>Auriscalpiaceae</taxon>
        <taxon>Artomyces</taxon>
    </lineage>
</organism>
<sequence length="449" mass="48513">MSSAHRRTASQPLSTPQLVPPELSSPPTSPGVLAGAPTLLDFLHTVPSPLVNVIVNLASPVSYLRRSLEIVSWKVSWVDGCLLVAAWWAVALFAGYGLRYFLPLIAFAHIVLSRRRSEPPPKPPISEPALQATLNDFSTVLALLPASPALPQSLRDIPLPLLARATLAIYAPYLLLTYLVPLRILLAVAGTLLLTYRAPPAQLLRAALWRSAYVRWGLYRAWASLSGTPLPHAPPSSTTAVVTSSTGVRFAFTVYENQRWWVGLDWTAALLPNERPSWCDAALAPVPPPAAFALPPPTVAFLPGADGSRVKHTAVWAWEDPEWAVVVRRDGDPPETGREGEQGEGIETDAEGWVYGDNKWEQKSGKGSISKYTRYRRWARVAVLAETVEPAGPGPTGVLREDDGEVHALQAGGEPDRTGSPDEHRSSLGLSGGLRQRLQAAVAAKTHAS</sequence>
<accession>A0ACB8T5K2</accession>
<keyword evidence="2" id="KW-1185">Reference proteome</keyword>
<dbReference type="Proteomes" id="UP000814140">
    <property type="component" value="Unassembled WGS sequence"/>
</dbReference>
<evidence type="ECO:0000313" key="2">
    <source>
        <dbReference type="Proteomes" id="UP000814140"/>
    </source>
</evidence>
<comment type="caution">
    <text evidence="1">The sequence shown here is derived from an EMBL/GenBank/DDBJ whole genome shotgun (WGS) entry which is preliminary data.</text>
</comment>
<proteinExistence type="predicted"/>
<reference evidence="1" key="2">
    <citation type="journal article" date="2022" name="New Phytol.">
        <title>Evolutionary transition to the ectomycorrhizal habit in the genomes of a hyperdiverse lineage of mushroom-forming fungi.</title>
        <authorList>
            <person name="Looney B."/>
            <person name="Miyauchi S."/>
            <person name="Morin E."/>
            <person name="Drula E."/>
            <person name="Courty P.E."/>
            <person name="Kohler A."/>
            <person name="Kuo A."/>
            <person name="LaButti K."/>
            <person name="Pangilinan J."/>
            <person name="Lipzen A."/>
            <person name="Riley R."/>
            <person name="Andreopoulos W."/>
            <person name="He G."/>
            <person name="Johnson J."/>
            <person name="Nolan M."/>
            <person name="Tritt A."/>
            <person name="Barry K.W."/>
            <person name="Grigoriev I.V."/>
            <person name="Nagy L.G."/>
            <person name="Hibbett D."/>
            <person name="Henrissat B."/>
            <person name="Matheny P.B."/>
            <person name="Labbe J."/>
            <person name="Martin F.M."/>
        </authorList>
    </citation>
    <scope>NUCLEOTIDE SEQUENCE</scope>
    <source>
        <strain evidence="1">HHB10654</strain>
    </source>
</reference>
<name>A0ACB8T5K2_9AGAM</name>
<dbReference type="EMBL" id="MU277202">
    <property type="protein sequence ID" value="KAI0063535.1"/>
    <property type="molecule type" value="Genomic_DNA"/>
</dbReference>
<reference evidence="1" key="1">
    <citation type="submission" date="2021-03" db="EMBL/GenBank/DDBJ databases">
        <authorList>
            <consortium name="DOE Joint Genome Institute"/>
            <person name="Ahrendt S."/>
            <person name="Looney B.P."/>
            <person name="Miyauchi S."/>
            <person name="Morin E."/>
            <person name="Drula E."/>
            <person name="Courty P.E."/>
            <person name="Chicoki N."/>
            <person name="Fauchery L."/>
            <person name="Kohler A."/>
            <person name="Kuo A."/>
            <person name="Labutti K."/>
            <person name="Pangilinan J."/>
            <person name="Lipzen A."/>
            <person name="Riley R."/>
            <person name="Andreopoulos W."/>
            <person name="He G."/>
            <person name="Johnson J."/>
            <person name="Barry K.W."/>
            <person name="Grigoriev I.V."/>
            <person name="Nagy L."/>
            <person name="Hibbett D."/>
            <person name="Henrissat B."/>
            <person name="Matheny P.B."/>
            <person name="Labbe J."/>
            <person name="Martin F."/>
        </authorList>
    </citation>
    <scope>NUCLEOTIDE SEQUENCE</scope>
    <source>
        <strain evidence="1">HHB10654</strain>
    </source>
</reference>
<gene>
    <name evidence="1" type="ORF">BV25DRAFT_1915041</name>
</gene>